<evidence type="ECO:0000256" key="2">
    <source>
        <dbReference type="ARBA" id="ARBA00023004"/>
    </source>
</evidence>
<dbReference type="SUPFAM" id="SSF117281">
    <property type="entry name" value="Kelch motif"/>
    <property type="match status" value="1"/>
</dbReference>
<organism evidence="5 6">
    <name type="scientific">Plectosphaerella plurivora</name>
    <dbReference type="NCBI Taxonomy" id="936078"/>
    <lineage>
        <taxon>Eukaryota</taxon>
        <taxon>Fungi</taxon>
        <taxon>Dikarya</taxon>
        <taxon>Ascomycota</taxon>
        <taxon>Pezizomycotina</taxon>
        <taxon>Sordariomycetes</taxon>
        <taxon>Hypocreomycetidae</taxon>
        <taxon>Glomerellales</taxon>
        <taxon>Plectosphaerellaceae</taxon>
        <taxon>Plectosphaerella</taxon>
    </lineage>
</organism>
<comment type="caution">
    <text evidence="5">The sequence shown here is derived from an EMBL/GenBank/DDBJ whole genome shotgun (WGS) entry which is preliminary data.</text>
</comment>
<dbReference type="PROSITE" id="PS51257">
    <property type="entry name" value="PROKAR_LIPOPROTEIN"/>
    <property type="match status" value="1"/>
</dbReference>
<protein>
    <recommendedName>
        <fullName evidence="7">Kelch repeat protein</fullName>
    </recommendedName>
</protein>
<evidence type="ECO:0000313" key="5">
    <source>
        <dbReference type="EMBL" id="KAH6680002.1"/>
    </source>
</evidence>
<keyword evidence="3" id="KW-0472">Membrane</keyword>
<gene>
    <name evidence="5" type="ORF">F5X68DRAFT_234517</name>
</gene>
<evidence type="ECO:0000313" key="6">
    <source>
        <dbReference type="Proteomes" id="UP000770015"/>
    </source>
</evidence>
<keyword evidence="1" id="KW-0677">Repeat</keyword>
<dbReference type="Gene3D" id="2.120.10.80">
    <property type="entry name" value="Kelch-type beta propeller"/>
    <property type="match status" value="1"/>
</dbReference>
<accession>A0A9P8V6R4</accession>
<dbReference type="AlphaFoldDB" id="A0A9P8V6R4"/>
<evidence type="ECO:0008006" key="7">
    <source>
        <dbReference type="Google" id="ProtNLM"/>
    </source>
</evidence>
<evidence type="ECO:0000256" key="1">
    <source>
        <dbReference type="ARBA" id="ARBA00022737"/>
    </source>
</evidence>
<feature type="signal peptide" evidence="4">
    <location>
        <begin position="1"/>
        <end position="18"/>
    </location>
</feature>
<dbReference type="PANTHER" id="PTHR47435:SF4">
    <property type="entry name" value="KELCH REPEAT PROTEIN (AFU_ORTHOLOGUE AFUA_5G12780)"/>
    <property type="match status" value="1"/>
</dbReference>
<keyword evidence="3" id="KW-0812">Transmembrane</keyword>
<evidence type="ECO:0000256" key="4">
    <source>
        <dbReference type="SAM" id="SignalP"/>
    </source>
</evidence>
<dbReference type="InterPro" id="IPR015915">
    <property type="entry name" value="Kelch-typ_b-propeller"/>
</dbReference>
<dbReference type="Proteomes" id="UP000770015">
    <property type="component" value="Unassembled WGS sequence"/>
</dbReference>
<dbReference type="OrthoDB" id="540004at2759"/>
<proteinExistence type="predicted"/>
<name>A0A9P8V6R4_9PEZI</name>
<dbReference type="PANTHER" id="PTHR47435">
    <property type="entry name" value="KELCH REPEAT PROTEIN (AFU_ORTHOLOGUE AFUA_5G12780)"/>
    <property type="match status" value="1"/>
</dbReference>
<reference evidence="5" key="1">
    <citation type="journal article" date="2021" name="Nat. Commun.">
        <title>Genetic determinants of endophytism in the Arabidopsis root mycobiome.</title>
        <authorList>
            <person name="Mesny F."/>
            <person name="Miyauchi S."/>
            <person name="Thiergart T."/>
            <person name="Pickel B."/>
            <person name="Atanasova L."/>
            <person name="Karlsson M."/>
            <person name="Huettel B."/>
            <person name="Barry K.W."/>
            <person name="Haridas S."/>
            <person name="Chen C."/>
            <person name="Bauer D."/>
            <person name="Andreopoulos W."/>
            <person name="Pangilinan J."/>
            <person name="LaButti K."/>
            <person name="Riley R."/>
            <person name="Lipzen A."/>
            <person name="Clum A."/>
            <person name="Drula E."/>
            <person name="Henrissat B."/>
            <person name="Kohler A."/>
            <person name="Grigoriev I.V."/>
            <person name="Martin F.M."/>
            <person name="Hacquard S."/>
        </authorList>
    </citation>
    <scope>NUCLEOTIDE SEQUENCE</scope>
    <source>
        <strain evidence="5">MPI-SDFR-AT-0117</strain>
    </source>
</reference>
<feature type="chain" id="PRO_5040231334" description="Kelch repeat protein" evidence="4">
    <location>
        <begin position="19"/>
        <end position="545"/>
    </location>
</feature>
<dbReference type="GO" id="GO:0019760">
    <property type="term" value="P:glucosinolate metabolic process"/>
    <property type="evidence" value="ECO:0007669"/>
    <property type="project" value="UniProtKB-ARBA"/>
</dbReference>
<keyword evidence="6" id="KW-1185">Reference proteome</keyword>
<keyword evidence="3" id="KW-1133">Transmembrane helix</keyword>
<evidence type="ECO:0000256" key="3">
    <source>
        <dbReference type="SAM" id="Phobius"/>
    </source>
</evidence>
<feature type="transmembrane region" description="Helical" evidence="3">
    <location>
        <begin position="524"/>
        <end position="544"/>
    </location>
</feature>
<keyword evidence="4" id="KW-0732">Signal</keyword>
<sequence>MRTCILLAAAFGATSCAGTPTDTVSLQVHDGQLVSSNQLQRRNVTACEESCTNSTSGDRMALCDDEQWKVDFDNCLICGAEYPDIYDVYSKGFFYASEDCNLTAEAGSPAKPMTRTVSVAPEATGAPVDSPPVDEFLRRHGGRVAVIGDRVYYEGGEVSQKGFPSLPLLASNTMTTTLSMDLSSSWFPSNVTIPEISCPDEMPETNTHALLVDAKSQAMYIWGGDMSYYKNPPNPPKLWKFNANDTSWGKEEPASVETFESIERTEYPAYASGPNTGFIFGGRVMETSEGDDAQVRNPSQHLSFDFETRAWEKHNNAPYSVDGTFWGGEAIYGPEYGPNGLIFEIGGLRGRASPEPTYLRFDQLHFIDPVTGNFLYGGANQMDLSRFHTVSVLSLPSFTWTLANVPTDDGYERQSHGCAVVGKSQMFSWGGLTTDDYMEWRTADIYPQGLGFFDMNKLEWTEGYNADGDEYKANEAVVSKRATSVEWSSPEVSALFGNVVNNTRTEDDDSLAATDDNSGSSVPVGAIAGGVVGGVVAIAAAIAAI</sequence>
<dbReference type="EMBL" id="JAGSXJ010000020">
    <property type="protein sequence ID" value="KAH6680002.1"/>
    <property type="molecule type" value="Genomic_DNA"/>
</dbReference>
<keyword evidence="2" id="KW-0408">Iron</keyword>